<sequence>MDDANALGEFLKARRALVRPEDVGLPRGGLRRVPGLRREEVALLAGISADYYLRLEQGRDRNPSAQVLEAVARTLRLDVAATAYLLGLTRPRTRAGRRPATERVPDGLRELIDGWDRNPAYVQNGLTDVLAANAPAAALSPKYRPGANLLRTLFLDPAERERCPDWERLTEQAVAMVRPRTDAGDPRLAALADELSQRSERFRALWARHDISRRMDRTVRILHPEVGHLELVKHKMALDGDEGLMVVVMHAPPGSRAAELLDILGSLSAPAPQER</sequence>
<dbReference type="InterPro" id="IPR001387">
    <property type="entry name" value="Cro/C1-type_HTH"/>
</dbReference>
<evidence type="ECO:0000313" key="3">
    <source>
        <dbReference type="Proteomes" id="UP000037151"/>
    </source>
</evidence>
<dbReference type="SMART" id="SM00530">
    <property type="entry name" value="HTH_XRE"/>
    <property type="match status" value="1"/>
</dbReference>
<dbReference type="PROSITE" id="PS50943">
    <property type="entry name" value="HTH_CROC1"/>
    <property type="match status" value="1"/>
</dbReference>
<evidence type="ECO:0000313" key="2">
    <source>
        <dbReference type="EMBL" id="KND24400.1"/>
    </source>
</evidence>
<dbReference type="Pfam" id="PF13560">
    <property type="entry name" value="HTH_31"/>
    <property type="match status" value="1"/>
</dbReference>
<protein>
    <submittedName>
        <fullName evidence="2">XRE family transcriptional regulator</fullName>
    </submittedName>
</protein>
<dbReference type="Gene3D" id="3.30.450.180">
    <property type="match status" value="1"/>
</dbReference>
<dbReference type="PANTHER" id="PTHR35010">
    <property type="entry name" value="BLL4672 PROTEIN-RELATED"/>
    <property type="match status" value="1"/>
</dbReference>
<dbReference type="AlphaFoldDB" id="A0A0L0JGA7"/>
<evidence type="ECO:0000259" key="1">
    <source>
        <dbReference type="PROSITE" id="PS50943"/>
    </source>
</evidence>
<dbReference type="OrthoDB" id="3542608at2"/>
<dbReference type="Proteomes" id="UP000037151">
    <property type="component" value="Unassembled WGS sequence"/>
</dbReference>
<dbReference type="CDD" id="cd00093">
    <property type="entry name" value="HTH_XRE"/>
    <property type="match status" value="1"/>
</dbReference>
<dbReference type="Gene3D" id="1.10.260.40">
    <property type="entry name" value="lambda repressor-like DNA-binding domains"/>
    <property type="match status" value="1"/>
</dbReference>
<name>A0A0L0JGA7_9ACTN</name>
<gene>
    <name evidence="2" type="ORF">IQ63_42765</name>
</gene>
<dbReference type="GO" id="GO:0003677">
    <property type="term" value="F:DNA binding"/>
    <property type="evidence" value="ECO:0007669"/>
    <property type="project" value="InterPro"/>
</dbReference>
<accession>A0A0L0JGA7</accession>
<reference evidence="3" key="1">
    <citation type="submission" date="2014-07" db="EMBL/GenBank/DDBJ databases">
        <title>Genome sequencing of plant-pathogenic Streptomyces species.</title>
        <authorList>
            <person name="Harrison J."/>
            <person name="Sapp M."/>
            <person name="Thwaites R."/>
            <person name="Studholme D.J."/>
        </authorList>
    </citation>
    <scope>NUCLEOTIDE SEQUENCE [LARGE SCALE GENOMIC DNA]</scope>
    <source>
        <strain evidence="3">NCPPB 4445</strain>
    </source>
</reference>
<dbReference type="Pfam" id="PF17765">
    <property type="entry name" value="MLTR_LBD"/>
    <property type="match status" value="1"/>
</dbReference>
<dbReference type="InterPro" id="IPR010982">
    <property type="entry name" value="Lambda_DNA-bd_dom_sf"/>
</dbReference>
<proteinExistence type="predicted"/>
<dbReference type="PATRIC" id="fig|42234.21.peg.8783"/>
<organism evidence="2 3">
    <name type="scientific">Streptomyces acidiscabies</name>
    <dbReference type="NCBI Taxonomy" id="42234"/>
    <lineage>
        <taxon>Bacteria</taxon>
        <taxon>Bacillati</taxon>
        <taxon>Actinomycetota</taxon>
        <taxon>Actinomycetes</taxon>
        <taxon>Kitasatosporales</taxon>
        <taxon>Streptomycetaceae</taxon>
        <taxon>Streptomyces</taxon>
    </lineage>
</organism>
<dbReference type="SUPFAM" id="SSF47413">
    <property type="entry name" value="lambda repressor-like DNA-binding domains"/>
    <property type="match status" value="1"/>
</dbReference>
<dbReference type="InterPro" id="IPR041413">
    <property type="entry name" value="MLTR_LBD"/>
</dbReference>
<comment type="caution">
    <text evidence="2">The sequence shown here is derived from an EMBL/GenBank/DDBJ whole genome shotgun (WGS) entry which is preliminary data.</text>
</comment>
<dbReference type="RefSeq" id="WP_050375372.1">
    <property type="nucleotide sequence ID" value="NZ_KQ257834.1"/>
</dbReference>
<dbReference type="EMBL" id="JPPY01000244">
    <property type="protein sequence ID" value="KND24400.1"/>
    <property type="molecule type" value="Genomic_DNA"/>
</dbReference>
<feature type="domain" description="HTH cro/C1-type" evidence="1">
    <location>
        <begin position="30"/>
        <end position="82"/>
    </location>
</feature>
<dbReference type="PANTHER" id="PTHR35010:SF2">
    <property type="entry name" value="BLL4672 PROTEIN"/>
    <property type="match status" value="1"/>
</dbReference>